<evidence type="ECO:0000313" key="2">
    <source>
        <dbReference type="EMBL" id="CAB1452987.1"/>
    </source>
</evidence>
<accession>A0A9N7Z7T4</accession>
<dbReference type="EMBL" id="CADEAL010004151">
    <property type="protein sequence ID" value="CAB1452987.1"/>
    <property type="molecule type" value="Genomic_DNA"/>
</dbReference>
<protein>
    <submittedName>
        <fullName evidence="2">Uncharacterized protein</fullName>
    </submittedName>
</protein>
<feature type="region of interest" description="Disordered" evidence="1">
    <location>
        <begin position="79"/>
        <end position="100"/>
    </location>
</feature>
<comment type="caution">
    <text evidence="2">The sequence shown here is derived from an EMBL/GenBank/DDBJ whole genome shotgun (WGS) entry which is preliminary data.</text>
</comment>
<dbReference type="Proteomes" id="UP001153269">
    <property type="component" value="Unassembled WGS sequence"/>
</dbReference>
<proteinExistence type="predicted"/>
<reference evidence="2" key="1">
    <citation type="submission" date="2020-03" db="EMBL/GenBank/DDBJ databases">
        <authorList>
            <person name="Weist P."/>
        </authorList>
    </citation>
    <scope>NUCLEOTIDE SEQUENCE</scope>
</reference>
<gene>
    <name evidence="2" type="ORF">PLEPLA_LOCUS40737</name>
</gene>
<organism evidence="2 3">
    <name type="scientific">Pleuronectes platessa</name>
    <name type="common">European plaice</name>
    <dbReference type="NCBI Taxonomy" id="8262"/>
    <lineage>
        <taxon>Eukaryota</taxon>
        <taxon>Metazoa</taxon>
        <taxon>Chordata</taxon>
        <taxon>Craniata</taxon>
        <taxon>Vertebrata</taxon>
        <taxon>Euteleostomi</taxon>
        <taxon>Actinopterygii</taxon>
        <taxon>Neopterygii</taxon>
        <taxon>Teleostei</taxon>
        <taxon>Neoteleostei</taxon>
        <taxon>Acanthomorphata</taxon>
        <taxon>Carangaria</taxon>
        <taxon>Pleuronectiformes</taxon>
        <taxon>Pleuronectoidei</taxon>
        <taxon>Pleuronectidae</taxon>
        <taxon>Pleuronectes</taxon>
    </lineage>
</organism>
<name>A0A9N7Z7T4_PLEPL</name>
<dbReference type="AlphaFoldDB" id="A0A9N7Z7T4"/>
<evidence type="ECO:0000256" key="1">
    <source>
        <dbReference type="SAM" id="MobiDB-lite"/>
    </source>
</evidence>
<keyword evidence="3" id="KW-1185">Reference proteome</keyword>
<sequence length="192" mass="20570">MTLNNGDLDSRVCMNERGCLSILARRRSQAGCSFVKALYCISFLCQSPFPVAVPCQTTMTLCFLQVAWRQVCHEPQGLTASHRATSEPPTPSGLSSPSPTLPSLGLTSTSISLNSPVTATSSPLSFISPLLPPAPFSYLPPPFTPFPPLCVPRSTPPSSLFTSLPPSSLCPGVQVRRGPDHTLRGDFCNYCQ</sequence>
<evidence type="ECO:0000313" key="3">
    <source>
        <dbReference type="Proteomes" id="UP001153269"/>
    </source>
</evidence>